<feature type="compositionally biased region" description="Basic and acidic residues" evidence="6">
    <location>
        <begin position="561"/>
        <end position="572"/>
    </location>
</feature>
<comment type="similarity">
    <text evidence="2">Belongs to the cyclophilin-type PPIase family.</text>
</comment>
<name>A0A9R1PMW3_TRITD</name>
<feature type="compositionally biased region" description="Basic and acidic residues" evidence="6">
    <location>
        <begin position="195"/>
        <end position="207"/>
    </location>
</feature>
<feature type="compositionally biased region" description="Low complexity" evidence="6">
    <location>
        <begin position="604"/>
        <end position="614"/>
    </location>
</feature>
<feature type="compositionally biased region" description="Basic residues" evidence="6">
    <location>
        <begin position="528"/>
        <end position="542"/>
    </location>
</feature>
<organism evidence="8 9">
    <name type="scientific">Triticum turgidum subsp. durum</name>
    <name type="common">Durum wheat</name>
    <name type="synonym">Triticum durum</name>
    <dbReference type="NCBI Taxonomy" id="4567"/>
    <lineage>
        <taxon>Eukaryota</taxon>
        <taxon>Viridiplantae</taxon>
        <taxon>Streptophyta</taxon>
        <taxon>Embryophyta</taxon>
        <taxon>Tracheophyta</taxon>
        <taxon>Spermatophyta</taxon>
        <taxon>Magnoliopsida</taxon>
        <taxon>Liliopsida</taxon>
        <taxon>Poales</taxon>
        <taxon>Poaceae</taxon>
        <taxon>BOP clade</taxon>
        <taxon>Pooideae</taxon>
        <taxon>Triticodae</taxon>
        <taxon>Triticeae</taxon>
        <taxon>Triticinae</taxon>
        <taxon>Triticum</taxon>
    </lineage>
</organism>
<evidence type="ECO:0000256" key="3">
    <source>
        <dbReference type="ARBA" id="ARBA00013194"/>
    </source>
</evidence>
<evidence type="ECO:0000256" key="6">
    <source>
        <dbReference type="SAM" id="MobiDB-lite"/>
    </source>
</evidence>
<dbReference type="EC" id="5.2.1.8" evidence="3"/>
<keyword evidence="5" id="KW-0413">Isomerase</keyword>
<dbReference type="GO" id="GO:0006457">
    <property type="term" value="P:protein folding"/>
    <property type="evidence" value="ECO:0007669"/>
    <property type="project" value="TreeGrafter"/>
</dbReference>
<dbReference type="PROSITE" id="PS50072">
    <property type="entry name" value="CSA_PPIASE_2"/>
    <property type="match status" value="1"/>
</dbReference>
<evidence type="ECO:0000256" key="2">
    <source>
        <dbReference type="ARBA" id="ARBA00007365"/>
    </source>
</evidence>
<dbReference type="EMBL" id="LT934114">
    <property type="protein sequence ID" value="VAH45904.1"/>
    <property type="molecule type" value="Genomic_DNA"/>
</dbReference>
<dbReference type="Pfam" id="PF00160">
    <property type="entry name" value="Pro_isomerase"/>
    <property type="match status" value="1"/>
</dbReference>
<gene>
    <name evidence="8" type="ORF">TRITD_2Bv1G112990</name>
</gene>
<feature type="compositionally biased region" description="Basic residues" evidence="6">
    <location>
        <begin position="550"/>
        <end position="560"/>
    </location>
</feature>
<reference evidence="8 9" key="1">
    <citation type="submission" date="2017-09" db="EMBL/GenBank/DDBJ databases">
        <authorList>
            <consortium name="International Durum Wheat Genome Sequencing Consortium (IDWGSC)"/>
            <person name="Milanesi L."/>
        </authorList>
    </citation>
    <scope>NUCLEOTIDE SEQUENCE [LARGE SCALE GENOMIC DNA]</scope>
    <source>
        <strain evidence="9">cv. Svevo</strain>
    </source>
</reference>
<dbReference type="PRINTS" id="PR00153">
    <property type="entry name" value="CSAPPISMRASE"/>
</dbReference>
<dbReference type="Gramene" id="TRITD2Bv1G112990.4">
    <property type="protein sequence ID" value="TRITD2Bv1G112990.4"/>
    <property type="gene ID" value="TRITD2Bv1G112990"/>
</dbReference>
<evidence type="ECO:0000256" key="1">
    <source>
        <dbReference type="ARBA" id="ARBA00000971"/>
    </source>
</evidence>
<protein>
    <recommendedName>
        <fullName evidence="3">peptidylprolyl isomerase</fullName>
        <ecNumber evidence="3">5.2.1.8</ecNumber>
    </recommendedName>
</protein>
<dbReference type="InterPro" id="IPR002130">
    <property type="entry name" value="Cyclophilin-type_PPIase_dom"/>
</dbReference>
<dbReference type="GO" id="GO:0016018">
    <property type="term" value="F:cyclosporin A binding"/>
    <property type="evidence" value="ECO:0007669"/>
    <property type="project" value="TreeGrafter"/>
</dbReference>
<feature type="compositionally biased region" description="Polar residues" evidence="6">
    <location>
        <begin position="483"/>
        <end position="499"/>
    </location>
</feature>
<evidence type="ECO:0000256" key="4">
    <source>
        <dbReference type="ARBA" id="ARBA00023110"/>
    </source>
</evidence>
<evidence type="ECO:0000313" key="8">
    <source>
        <dbReference type="EMBL" id="VAH45904.1"/>
    </source>
</evidence>
<feature type="region of interest" description="Disordered" evidence="6">
    <location>
        <begin position="190"/>
        <end position="411"/>
    </location>
</feature>
<dbReference type="Gene3D" id="2.40.100.10">
    <property type="entry name" value="Cyclophilin-like"/>
    <property type="match status" value="1"/>
</dbReference>
<keyword evidence="9" id="KW-1185">Reference proteome</keyword>
<sequence>MPKFKKNLNPQVFLEISIDGRPAERITFELPTLVLQLFADVVPKTAENFRALCTGEKGLGESTKKPLYFKGTHIHRIIPGFMAQAGDFSRGDGRGGESIYGGKFPDENFKLKHDQPGILSMANSGENTNGSQFFITFKAVPHLDGKHVVFGKVLNGKALLKKLEALGSESGKPTCPVKIVDCGEASNIDTQNQLHGEKEKKLKRAVEDNNDAGGRVKTKKTSSVDKRRKKRKNYSSDSYSSETSDSQSYSSDSGSESESYSSASLDTSSSSDHRHKRRKGSKKVKRKPAKRKSSHKKSKSKSRGTKRSKRSYGSSSDASKSSSSSSDNESAGRRTKHPLKKDQENTKIINLEMGKSLEYADKGKQTVAGSKPLHKDENGADDRAGTQNSEDRSSKFRDDTNPIRADTTLSKADGNITAVAAGTGMSEAGAERNPLSNEPVPTNGQDLAMGSTEDGRVRKGRGFTQKYSFARRYRTPSPECSHVRSSYNGGRNDRWNNFNRYGRNGLYGARSPVRRYQGSPRASSPPRYTRRDRSRSRSRSPVRRRDGGGRHRRPSPRRSRSSAEQHKCDAAYRPRSGRGGDGGPSAANRGRSRSRSKNRDASRSRSPNAAPAKRVSSKYNRRRSSSSRSSSPSGSKGGLVSY</sequence>
<evidence type="ECO:0000313" key="9">
    <source>
        <dbReference type="Proteomes" id="UP000324705"/>
    </source>
</evidence>
<dbReference type="AlphaFoldDB" id="A0A9R1PMW3"/>
<dbReference type="PANTHER" id="PTHR11071:SF561">
    <property type="entry name" value="PEPTIDYL-PROLYL CIS-TRANS ISOMERASE D-RELATED"/>
    <property type="match status" value="1"/>
</dbReference>
<dbReference type="Proteomes" id="UP000324705">
    <property type="component" value="Chromosome 2B"/>
</dbReference>
<dbReference type="InterPro" id="IPR029000">
    <property type="entry name" value="Cyclophilin-like_dom_sf"/>
</dbReference>
<feature type="compositionally biased region" description="Low complexity" evidence="6">
    <location>
        <begin position="311"/>
        <end position="329"/>
    </location>
</feature>
<evidence type="ECO:0000256" key="5">
    <source>
        <dbReference type="ARBA" id="ARBA00023235"/>
    </source>
</evidence>
<feature type="compositionally biased region" description="Basic and acidic residues" evidence="6">
    <location>
        <begin position="373"/>
        <end position="401"/>
    </location>
</feature>
<feature type="compositionally biased region" description="Basic residues" evidence="6">
    <location>
        <begin position="216"/>
        <end position="233"/>
    </location>
</feature>
<feature type="compositionally biased region" description="Low complexity" evidence="6">
    <location>
        <begin position="235"/>
        <end position="270"/>
    </location>
</feature>
<keyword evidence="4" id="KW-0697">Rotamase</keyword>
<dbReference type="SUPFAM" id="SSF50891">
    <property type="entry name" value="Cyclophilin-like"/>
    <property type="match status" value="1"/>
</dbReference>
<dbReference type="GO" id="GO:0005737">
    <property type="term" value="C:cytoplasm"/>
    <property type="evidence" value="ECO:0007669"/>
    <property type="project" value="TreeGrafter"/>
</dbReference>
<dbReference type="PANTHER" id="PTHR11071">
    <property type="entry name" value="PEPTIDYL-PROLYL CIS-TRANS ISOMERASE"/>
    <property type="match status" value="1"/>
</dbReference>
<feature type="compositionally biased region" description="Polar residues" evidence="6">
    <location>
        <begin position="434"/>
        <end position="445"/>
    </location>
</feature>
<dbReference type="CDD" id="cd01926">
    <property type="entry name" value="cyclophilin_ABH_like"/>
    <property type="match status" value="1"/>
</dbReference>
<dbReference type="FunFam" id="2.40.100.10:FF:000022">
    <property type="entry name" value="Peptidyl-prolyl cis-trans isomerase CYP95"/>
    <property type="match status" value="1"/>
</dbReference>
<feature type="compositionally biased region" description="Basic residues" evidence="6">
    <location>
        <begin position="273"/>
        <end position="310"/>
    </location>
</feature>
<comment type="catalytic activity">
    <reaction evidence="1">
        <text>[protein]-peptidylproline (omega=180) = [protein]-peptidylproline (omega=0)</text>
        <dbReference type="Rhea" id="RHEA:16237"/>
        <dbReference type="Rhea" id="RHEA-COMP:10747"/>
        <dbReference type="Rhea" id="RHEA-COMP:10748"/>
        <dbReference type="ChEBI" id="CHEBI:83833"/>
        <dbReference type="ChEBI" id="CHEBI:83834"/>
        <dbReference type="EC" id="5.2.1.8"/>
    </reaction>
</comment>
<feature type="domain" description="PPIase cyclophilin-type" evidence="7">
    <location>
        <begin position="13"/>
        <end position="184"/>
    </location>
</feature>
<feature type="region of interest" description="Disordered" evidence="6">
    <location>
        <begin position="423"/>
        <end position="642"/>
    </location>
</feature>
<accession>A0A9R1PMW3</accession>
<evidence type="ECO:0000259" key="7">
    <source>
        <dbReference type="PROSITE" id="PS50072"/>
    </source>
</evidence>
<dbReference type="GO" id="GO:0003755">
    <property type="term" value="F:peptidyl-prolyl cis-trans isomerase activity"/>
    <property type="evidence" value="ECO:0007669"/>
    <property type="project" value="UniProtKB-KW"/>
</dbReference>
<feature type="compositionally biased region" description="Basic residues" evidence="6">
    <location>
        <begin position="615"/>
        <end position="625"/>
    </location>
</feature>
<proteinExistence type="inferred from homology"/>